<accession>A0ABD3ZJF2</accession>
<sequence>MGHHHQMSDASDMRHSFIVIFHFLFPLYVETEDIVTCAIM</sequence>
<dbReference type="AlphaFoldDB" id="A0ABD3ZJF2"/>
<evidence type="ECO:0000313" key="1">
    <source>
        <dbReference type="EMBL" id="KFC88764.1"/>
    </source>
</evidence>
<protein>
    <submittedName>
        <fullName evidence="1">Uncharacterized protein</fullName>
    </submittedName>
</protein>
<name>A0ABD3ZJF2_HAFAL</name>
<comment type="caution">
    <text evidence="1">The sequence shown here is derived from an EMBL/GenBank/DDBJ whole genome shotgun (WGS) entry which is preliminary data.</text>
</comment>
<gene>
    <name evidence="1" type="ORF">GHAL_1119</name>
</gene>
<dbReference type="Proteomes" id="UP000028605">
    <property type="component" value="Unassembled WGS sequence"/>
</dbReference>
<reference evidence="2" key="1">
    <citation type="submission" date="2014-05" db="EMBL/GenBank/DDBJ databases">
        <title>ATOL: Assembling a taxonomically balanced genome-scale reconstruction of the evolutionary history of the Enterobacteriaceae.</title>
        <authorList>
            <person name="Plunkett G. III"/>
            <person name="Neeno-Eckwall E.C."/>
            <person name="Glasner J.D."/>
            <person name="Perna N.T."/>
        </authorList>
    </citation>
    <scope>NUCLEOTIDE SEQUENCE [LARGE SCALE GENOMIC DNA]</scope>
    <source>
        <strain evidence="2">ATCC 13337</strain>
    </source>
</reference>
<proteinExistence type="predicted"/>
<dbReference type="EMBL" id="JMPK01000023">
    <property type="protein sequence ID" value="KFC88764.1"/>
    <property type="molecule type" value="Genomic_DNA"/>
</dbReference>
<organism evidence="1 2">
    <name type="scientific">Hafnia alvei ATCC 13337</name>
    <dbReference type="NCBI Taxonomy" id="910996"/>
    <lineage>
        <taxon>Bacteria</taxon>
        <taxon>Pseudomonadati</taxon>
        <taxon>Pseudomonadota</taxon>
        <taxon>Gammaproteobacteria</taxon>
        <taxon>Enterobacterales</taxon>
        <taxon>Hafniaceae</taxon>
        <taxon>Hafnia</taxon>
    </lineage>
</organism>
<evidence type="ECO:0000313" key="2">
    <source>
        <dbReference type="Proteomes" id="UP000028605"/>
    </source>
</evidence>